<evidence type="ECO:0000256" key="2">
    <source>
        <dbReference type="ARBA" id="ARBA00022692"/>
    </source>
</evidence>
<name>A0ABS9CMD3_9FIRM</name>
<gene>
    <name evidence="7" type="ORF">JQM67_00595</name>
</gene>
<feature type="transmembrane region" description="Helical" evidence="5">
    <location>
        <begin position="28"/>
        <end position="61"/>
    </location>
</feature>
<dbReference type="Pfam" id="PF01957">
    <property type="entry name" value="NfeD"/>
    <property type="match status" value="1"/>
</dbReference>
<dbReference type="Proteomes" id="UP001299220">
    <property type="component" value="Unassembled WGS sequence"/>
</dbReference>
<keyword evidence="4 5" id="KW-0472">Membrane</keyword>
<keyword evidence="8" id="KW-1185">Reference proteome</keyword>
<keyword evidence="3 5" id="KW-1133">Transmembrane helix</keyword>
<comment type="subcellular location">
    <subcellularLocation>
        <location evidence="1">Membrane</location>
        <topology evidence="1">Multi-pass membrane protein</topology>
    </subcellularLocation>
</comment>
<dbReference type="EMBL" id="JAFBIT010000001">
    <property type="protein sequence ID" value="MCF2651109.1"/>
    <property type="molecule type" value="Genomic_DNA"/>
</dbReference>
<reference evidence="7 8" key="1">
    <citation type="submission" date="2020-12" db="EMBL/GenBank/DDBJ databases">
        <title>Whole genome sequences of gut porcine anaerobes.</title>
        <authorList>
            <person name="Kubasova T."/>
            <person name="Jahodarova E."/>
            <person name="Rychlik I."/>
        </authorList>
    </citation>
    <scope>NUCLEOTIDE SEQUENCE [LARGE SCALE GENOMIC DNA]</scope>
    <source>
        <strain evidence="7 8">An867</strain>
    </source>
</reference>
<dbReference type="SUPFAM" id="SSF141322">
    <property type="entry name" value="NfeD domain-like"/>
    <property type="match status" value="1"/>
</dbReference>
<comment type="caution">
    <text evidence="7">The sequence shown here is derived from an EMBL/GenBank/DDBJ whole genome shotgun (WGS) entry which is preliminary data.</text>
</comment>
<dbReference type="PANTHER" id="PTHR33507">
    <property type="entry name" value="INNER MEMBRANE PROTEIN YBBJ"/>
    <property type="match status" value="1"/>
</dbReference>
<keyword evidence="2 5" id="KW-0812">Transmembrane</keyword>
<dbReference type="Gene3D" id="2.40.50.140">
    <property type="entry name" value="Nucleic acid-binding proteins"/>
    <property type="match status" value="1"/>
</dbReference>
<accession>A0ABS9CMD3</accession>
<dbReference type="InterPro" id="IPR012340">
    <property type="entry name" value="NA-bd_OB-fold"/>
</dbReference>
<dbReference type="PANTHER" id="PTHR33507:SF3">
    <property type="entry name" value="INNER MEMBRANE PROTEIN YBBJ"/>
    <property type="match status" value="1"/>
</dbReference>
<evidence type="ECO:0000256" key="5">
    <source>
        <dbReference type="SAM" id="Phobius"/>
    </source>
</evidence>
<protein>
    <submittedName>
        <fullName evidence="7">NfeD family protein</fullName>
    </submittedName>
</protein>
<evidence type="ECO:0000256" key="4">
    <source>
        <dbReference type="ARBA" id="ARBA00023136"/>
    </source>
</evidence>
<evidence type="ECO:0000313" key="8">
    <source>
        <dbReference type="Proteomes" id="UP001299220"/>
    </source>
</evidence>
<dbReference type="InterPro" id="IPR002810">
    <property type="entry name" value="NfeD-like_C"/>
</dbReference>
<evidence type="ECO:0000256" key="1">
    <source>
        <dbReference type="ARBA" id="ARBA00004141"/>
    </source>
</evidence>
<organism evidence="7 8">
    <name type="scientific">Anaeromassilibacillus senegalensis</name>
    <dbReference type="NCBI Taxonomy" id="1673717"/>
    <lineage>
        <taxon>Bacteria</taxon>
        <taxon>Bacillati</taxon>
        <taxon>Bacillota</taxon>
        <taxon>Clostridia</taxon>
        <taxon>Eubacteriales</taxon>
        <taxon>Acutalibacteraceae</taxon>
        <taxon>Anaeromassilibacillus</taxon>
    </lineage>
</organism>
<dbReference type="InterPro" id="IPR052165">
    <property type="entry name" value="Membrane_assoc_protease"/>
</dbReference>
<proteinExistence type="predicted"/>
<evidence type="ECO:0000313" key="7">
    <source>
        <dbReference type="EMBL" id="MCF2651109.1"/>
    </source>
</evidence>
<evidence type="ECO:0000256" key="3">
    <source>
        <dbReference type="ARBA" id="ARBA00022989"/>
    </source>
</evidence>
<sequence length="145" mass="15364">MEIMIWVAVIILAVVVEAASPQLISIWFAGGGLVGLIAAVFGAPLWLQVILAASVTLVLLLATRPFVRRFLADKETHTNADRVVGREAVVTEAIDNVLAKGRVTVLGGDWTARSLDGVAIPTGTKVKVERIEGVKLIVSPAESNN</sequence>
<evidence type="ECO:0000259" key="6">
    <source>
        <dbReference type="Pfam" id="PF01957"/>
    </source>
</evidence>
<feature type="domain" description="NfeD-like C-terminal" evidence="6">
    <location>
        <begin position="80"/>
        <end position="140"/>
    </location>
</feature>